<keyword evidence="1" id="KW-0732">Signal</keyword>
<reference evidence="2 3" key="1">
    <citation type="submission" date="2016-12" db="EMBL/GenBank/DDBJ databases">
        <title>Draft genome sequence of Fusarium oxysporum causing rot on Narcissus.</title>
        <authorList>
            <person name="Armitage A.D."/>
            <person name="Taylor A."/>
            <person name="Clarkson J.P."/>
            <person name="Harrison R.J."/>
            <person name="Jackson A.C."/>
        </authorList>
    </citation>
    <scope>NUCLEOTIDE SEQUENCE [LARGE SCALE GENOMIC DNA]</scope>
    <source>
        <strain evidence="2 3">N139</strain>
    </source>
</reference>
<dbReference type="Proteomes" id="UP000290540">
    <property type="component" value="Unassembled WGS sequence"/>
</dbReference>
<dbReference type="AlphaFoldDB" id="A0A4Q2UZN5"/>
<dbReference type="EMBL" id="MQTW01000574">
    <property type="protein sequence ID" value="RYC79614.1"/>
    <property type="molecule type" value="Genomic_DNA"/>
</dbReference>
<evidence type="ECO:0000313" key="2">
    <source>
        <dbReference type="EMBL" id="RYC79614.1"/>
    </source>
</evidence>
<proteinExistence type="predicted"/>
<feature type="signal peptide" evidence="1">
    <location>
        <begin position="1"/>
        <end position="19"/>
    </location>
</feature>
<accession>A0A4Q2UZN5</accession>
<protein>
    <submittedName>
        <fullName evidence="2">Uncharacterized protein</fullName>
    </submittedName>
</protein>
<comment type="caution">
    <text evidence="2">The sequence shown here is derived from an EMBL/GenBank/DDBJ whole genome shotgun (WGS) entry which is preliminary data.</text>
</comment>
<name>A0A4Q2UZN5_FUSOX</name>
<sequence length="176" mass="19252">MQILKAIYFLCGLALSVECNRSEWSDGRERQAAFNDKIMHPTAALFSRSNPEEDSPVHVKFNFQIGNISGSGTIGLEHVDLATPLRWEEPSSWFTTPSVSKNSTNWNSTCTISHGVDTKATGIANTSRISNITQFPTPVSFASPTAFNTVTNDAGSIRIREILYLALGQVAILAFI</sequence>
<evidence type="ECO:0000256" key="1">
    <source>
        <dbReference type="SAM" id="SignalP"/>
    </source>
</evidence>
<gene>
    <name evidence="2" type="ORF">BFJ63_vAg17502</name>
</gene>
<evidence type="ECO:0000313" key="3">
    <source>
        <dbReference type="Proteomes" id="UP000290540"/>
    </source>
</evidence>
<organism evidence="2 3">
    <name type="scientific">Fusarium oxysporum f. sp. narcissi</name>
    <dbReference type="NCBI Taxonomy" id="451672"/>
    <lineage>
        <taxon>Eukaryota</taxon>
        <taxon>Fungi</taxon>
        <taxon>Dikarya</taxon>
        <taxon>Ascomycota</taxon>
        <taxon>Pezizomycotina</taxon>
        <taxon>Sordariomycetes</taxon>
        <taxon>Hypocreomycetidae</taxon>
        <taxon>Hypocreales</taxon>
        <taxon>Nectriaceae</taxon>
        <taxon>Fusarium</taxon>
        <taxon>Fusarium oxysporum species complex</taxon>
    </lineage>
</organism>
<feature type="chain" id="PRO_5020717102" evidence="1">
    <location>
        <begin position="20"/>
        <end position="176"/>
    </location>
</feature>